<dbReference type="InterPro" id="IPR011006">
    <property type="entry name" value="CheY-like_superfamily"/>
</dbReference>
<dbReference type="PROSITE" id="PS50110">
    <property type="entry name" value="RESPONSE_REGULATORY"/>
    <property type="match status" value="1"/>
</dbReference>
<feature type="domain" description="HD-GYP" evidence="5">
    <location>
        <begin position="156"/>
        <end position="326"/>
    </location>
</feature>
<keyword evidence="1" id="KW-0597">Phosphoprotein</keyword>
<dbReference type="Pfam" id="PF00072">
    <property type="entry name" value="Response_reg"/>
    <property type="match status" value="1"/>
</dbReference>
<protein>
    <submittedName>
        <fullName evidence="6">Two-component system response regulator</fullName>
    </submittedName>
</protein>
<reference evidence="7" key="1">
    <citation type="submission" date="2012-11" db="EMBL/GenBank/DDBJ databases">
        <authorList>
            <person name="Lucero-Rivera Y.E."/>
            <person name="Tovar-Ramirez D."/>
        </authorList>
    </citation>
    <scope>NUCLEOTIDE SEQUENCE [LARGE SCALE GENOMIC DNA]</scope>
    <source>
        <strain evidence="7">Araruama</strain>
    </source>
</reference>
<dbReference type="AlphaFoldDB" id="A0A1V1P996"/>
<evidence type="ECO:0000313" key="6">
    <source>
        <dbReference type="EMBL" id="ETR71368.1"/>
    </source>
</evidence>
<evidence type="ECO:0000259" key="3">
    <source>
        <dbReference type="PROSITE" id="PS50110"/>
    </source>
</evidence>
<feature type="coiled-coil region" evidence="2">
    <location>
        <begin position="135"/>
        <end position="162"/>
    </location>
</feature>
<dbReference type="PROSITE" id="PS51832">
    <property type="entry name" value="HD_GYP"/>
    <property type="match status" value="1"/>
</dbReference>
<dbReference type="Gene3D" id="1.10.3210.10">
    <property type="entry name" value="Hypothetical protein af1432"/>
    <property type="match status" value="1"/>
</dbReference>
<dbReference type="PANTHER" id="PTHR45228:SF4">
    <property type="entry name" value="LIPOPROTEIN"/>
    <property type="match status" value="1"/>
</dbReference>
<dbReference type="Pfam" id="PF13487">
    <property type="entry name" value="HD_5"/>
    <property type="match status" value="1"/>
</dbReference>
<dbReference type="NCBIfam" id="TIGR00277">
    <property type="entry name" value="HDIG"/>
    <property type="match status" value="1"/>
</dbReference>
<evidence type="ECO:0000259" key="4">
    <source>
        <dbReference type="PROSITE" id="PS51831"/>
    </source>
</evidence>
<name>A0A1V1P996_9BACT</name>
<dbReference type="EMBL" id="ATBP01000278">
    <property type="protein sequence ID" value="ETR71368.1"/>
    <property type="molecule type" value="Genomic_DNA"/>
</dbReference>
<dbReference type="InterPro" id="IPR037522">
    <property type="entry name" value="HD_GYP_dom"/>
</dbReference>
<gene>
    <name evidence="6" type="ORF">OMM_02539</name>
</gene>
<organism evidence="6 7">
    <name type="scientific">Candidatus Magnetoglobus multicellularis str. Araruama</name>
    <dbReference type="NCBI Taxonomy" id="890399"/>
    <lineage>
        <taxon>Bacteria</taxon>
        <taxon>Pseudomonadati</taxon>
        <taxon>Thermodesulfobacteriota</taxon>
        <taxon>Desulfobacteria</taxon>
        <taxon>Desulfobacterales</taxon>
        <taxon>Desulfobacteraceae</taxon>
        <taxon>Candidatus Magnetoglobus</taxon>
    </lineage>
</organism>
<dbReference type="SUPFAM" id="SSF109604">
    <property type="entry name" value="HD-domain/PDEase-like"/>
    <property type="match status" value="1"/>
</dbReference>
<sequence length="326" mass="36531">MVSKANMTQSKKPLLMIIDDNQLNIETLTDYLEPDYAIHGALTGPDALSSAPEIKPDLILLDIMMPFMDGFEICRKLKNDPVTSGIPIIFITGKGDEADIAQGFELGAVDYITKPFHMPEIHMRINHHLNICHANENIKQTNIQLERQVEKKNADIKQMLCAAISAMSQMFENNDPSTAGHQQRVAKLASDIAREMHLSDDQIEAIRIAGLLHDIGKIRIPDTILSRPGPLLPSEYELIRIHPQVGYDLVKHIPFPWPVAEFILQHHEKLNGSGYPYGLKRDDIHLESKIICVADVAEAMTSHRPYRPALGIDIAEGELLKTKYSV</sequence>
<dbReference type="InterPro" id="IPR006675">
    <property type="entry name" value="HDIG_dom"/>
</dbReference>
<evidence type="ECO:0000259" key="5">
    <source>
        <dbReference type="PROSITE" id="PS51832"/>
    </source>
</evidence>
<dbReference type="InterPro" id="IPR006674">
    <property type="entry name" value="HD_domain"/>
</dbReference>
<comment type="caution">
    <text evidence="6">The sequence shown here is derived from an EMBL/GenBank/DDBJ whole genome shotgun (WGS) entry which is preliminary data.</text>
</comment>
<dbReference type="GO" id="GO:0000160">
    <property type="term" value="P:phosphorelay signal transduction system"/>
    <property type="evidence" value="ECO:0007669"/>
    <property type="project" value="InterPro"/>
</dbReference>
<feature type="domain" description="Response regulatory" evidence="3">
    <location>
        <begin position="14"/>
        <end position="129"/>
    </location>
</feature>
<evidence type="ECO:0000256" key="1">
    <source>
        <dbReference type="PROSITE-ProRule" id="PRU00169"/>
    </source>
</evidence>
<feature type="modified residue" description="4-aspartylphosphate" evidence="1">
    <location>
        <position position="62"/>
    </location>
</feature>
<dbReference type="PANTHER" id="PTHR45228">
    <property type="entry name" value="CYCLIC DI-GMP PHOSPHODIESTERASE TM_0186-RELATED"/>
    <property type="match status" value="1"/>
</dbReference>
<feature type="domain" description="HD" evidence="4">
    <location>
        <begin position="178"/>
        <end position="300"/>
    </location>
</feature>
<dbReference type="InterPro" id="IPR003607">
    <property type="entry name" value="HD/PDEase_dom"/>
</dbReference>
<dbReference type="SMART" id="SM00471">
    <property type="entry name" value="HDc"/>
    <property type="match status" value="1"/>
</dbReference>
<dbReference type="PROSITE" id="PS51831">
    <property type="entry name" value="HD"/>
    <property type="match status" value="1"/>
</dbReference>
<dbReference type="SMART" id="SM00448">
    <property type="entry name" value="REC"/>
    <property type="match status" value="1"/>
</dbReference>
<proteinExistence type="predicted"/>
<evidence type="ECO:0000313" key="7">
    <source>
        <dbReference type="Proteomes" id="UP000189670"/>
    </source>
</evidence>
<accession>A0A1V1P996</accession>
<dbReference type="SUPFAM" id="SSF52172">
    <property type="entry name" value="CheY-like"/>
    <property type="match status" value="1"/>
</dbReference>
<evidence type="ECO:0000256" key="2">
    <source>
        <dbReference type="SAM" id="Coils"/>
    </source>
</evidence>
<dbReference type="InterPro" id="IPR001789">
    <property type="entry name" value="Sig_transdc_resp-reg_receiver"/>
</dbReference>
<dbReference type="InterPro" id="IPR052020">
    <property type="entry name" value="Cyclic_di-GMP/3'3'-cGAMP_PDE"/>
</dbReference>
<dbReference type="Proteomes" id="UP000189670">
    <property type="component" value="Unassembled WGS sequence"/>
</dbReference>
<dbReference type="Gene3D" id="3.40.50.2300">
    <property type="match status" value="1"/>
</dbReference>
<dbReference type="CDD" id="cd00077">
    <property type="entry name" value="HDc"/>
    <property type="match status" value="1"/>
</dbReference>
<keyword evidence="2" id="KW-0175">Coiled coil</keyword>